<accession>A0A340Y135</accession>
<dbReference type="PROSITE" id="PS50176">
    <property type="entry name" value="ARM_REPEAT"/>
    <property type="match status" value="3"/>
</dbReference>
<dbReference type="InParanoid" id="A0A340Y135"/>
<dbReference type="GO" id="GO:0045296">
    <property type="term" value="F:cadherin binding"/>
    <property type="evidence" value="ECO:0007669"/>
    <property type="project" value="InterPro"/>
</dbReference>
<dbReference type="GeneID" id="103075207"/>
<dbReference type="GO" id="GO:0007155">
    <property type="term" value="P:cell adhesion"/>
    <property type="evidence" value="ECO:0007669"/>
    <property type="project" value="InterPro"/>
</dbReference>
<keyword evidence="4" id="KW-1185">Reference proteome</keyword>
<dbReference type="Proteomes" id="UP000265300">
    <property type="component" value="Unplaced"/>
</dbReference>
<dbReference type="SMART" id="SM00185">
    <property type="entry name" value="ARM"/>
    <property type="match status" value="4"/>
</dbReference>
<dbReference type="FunFam" id="1.25.10.10:FF:001500">
    <property type="entry name" value="Predicted protein"/>
    <property type="match status" value="1"/>
</dbReference>
<evidence type="ECO:0000256" key="1">
    <source>
        <dbReference type="ARBA" id="ARBA00004536"/>
    </source>
</evidence>
<dbReference type="KEGG" id="lve:103075207"/>
<dbReference type="InterPro" id="IPR000225">
    <property type="entry name" value="Armadillo"/>
</dbReference>
<dbReference type="InterPro" id="IPR011989">
    <property type="entry name" value="ARM-like"/>
</dbReference>
<gene>
    <name evidence="5" type="primary">JUP</name>
</gene>
<organism evidence="4 5">
    <name type="scientific">Lipotes vexillifer</name>
    <name type="common">Yangtze river dolphin</name>
    <dbReference type="NCBI Taxonomy" id="118797"/>
    <lineage>
        <taxon>Eukaryota</taxon>
        <taxon>Metazoa</taxon>
        <taxon>Chordata</taxon>
        <taxon>Craniata</taxon>
        <taxon>Vertebrata</taxon>
        <taxon>Euteleostomi</taxon>
        <taxon>Mammalia</taxon>
        <taxon>Eutheria</taxon>
        <taxon>Laurasiatheria</taxon>
        <taxon>Artiodactyla</taxon>
        <taxon>Whippomorpha</taxon>
        <taxon>Cetacea</taxon>
        <taxon>Odontoceti</taxon>
        <taxon>Lipotidae</taxon>
        <taxon>Lipotes</taxon>
    </lineage>
</organism>
<dbReference type="RefSeq" id="XP_007465304.1">
    <property type="nucleotide sequence ID" value="XM_007465242.1"/>
</dbReference>
<evidence type="ECO:0000313" key="5">
    <source>
        <dbReference type="RefSeq" id="XP_007465304.1"/>
    </source>
</evidence>
<dbReference type="STRING" id="118797.A0A340Y135"/>
<comment type="subcellular location">
    <subcellularLocation>
        <location evidence="1">Cell junction</location>
        <location evidence="1">Adherens junction</location>
    </subcellularLocation>
</comment>
<dbReference type="GO" id="GO:0016020">
    <property type="term" value="C:membrane"/>
    <property type="evidence" value="ECO:0007669"/>
    <property type="project" value="UniProtKB-ARBA"/>
</dbReference>
<feature type="repeat" description="ARM" evidence="3">
    <location>
        <begin position="160"/>
        <end position="211"/>
    </location>
</feature>
<reference evidence="5" key="1">
    <citation type="submission" date="2025-08" db="UniProtKB">
        <authorList>
            <consortium name="RefSeq"/>
        </authorList>
    </citation>
    <scope>IDENTIFICATION</scope>
</reference>
<dbReference type="PRINTS" id="PR01869">
    <property type="entry name" value="BCATNINFAMLY"/>
</dbReference>
<dbReference type="CTD" id="3728"/>
<protein>
    <submittedName>
        <fullName evidence="5">Junction plakoglobin</fullName>
    </submittedName>
</protein>
<evidence type="ECO:0000313" key="4">
    <source>
        <dbReference type="Proteomes" id="UP000265300"/>
    </source>
</evidence>
<name>A0A340Y135_LIPVE</name>
<dbReference type="GO" id="GO:0005912">
    <property type="term" value="C:adherens junction"/>
    <property type="evidence" value="ECO:0007669"/>
    <property type="project" value="UniProtKB-SubCell"/>
</dbReference>
<feature type="repeat" description="ARM" evidence="3">
    <location>
        <begin position="118"/>
        <end position="161"/>
    </location>
</feature>
<dbReference type="AlphaFoldDB" id="A0A340Y135"/>
<dbReference type="InterPro" id="IPR016024">
    <property type="entry name" value="ARM-type_fold"/>
</dbReference>
<evidence type="ECO:0000256" key="3">
    <source>
        <dbReference type="PROSITE-ProRule" id="PRU00259"/>
    </source>
</evidence>
<dbReference type="SUPFAM" id="SSF48371">
    <property type="entry name" value="ARM repeat"/>
    <property type="match status" value="1"/>
</dbReference>
<feature type="non-terminal residue" evidence="5">
    <location>
        <position position="1"/>
    </location>
</feature>
<evidence type="ECO:0000256" key="2">
    <source>
        <dbReference type="ARBA" id="ARBA00005462"/>
    </source>
</evidence>
<sequence length="330" mass="36280">PPGKGDLDYQMSTTARAKRVREAICPGVTREDSSLLATQVEGQTTNLQRLAEPSQLLKSAIVHLINYQDDAELATRALPELTKLLNDEDPVVVTKAAMIVNQLSKKEASRRALMGSPQLVAAVVRAMQNTSDLDTARCTTSILHNLSHHREGLLAIFKSGGIPALVRMLRYRPLLTLLYSSVENIQRVAAGVLCELAQDKEAADAIDAEGASAPLMELLHSHNEGTATYAAAVLFRISEDKNPDYRKRVSVELTNSLFKHDPAAWEAAQSMIPINEPYADDMDATYRPMYSSDVPLDPLEMHMDVDGDYPIDNYSDGLRPPYPTADHMLA</sequence>
<comment type="similarity">
    <text evidence="2">Belongs to the beta-catenin family.</text>
</comment>
<proteinExistence type="inferred from homology"/>
<feature type="repeat" description="ARM" evidence="3">
    <location>
        <begin position="76"/>
        <end position="114"/>
    </location>
</feature>
<dbReference type="Gene3D" id="6.10.250.2780">
    <property type="match status" value="1"/>
</dbReference>
<dbReference type="InterPro" id="IPR013284">
    <property type="entry name" value="Beta-catenin"/>
</dbReference>
<dbReference type="Gene3D" id="1.25.10.10">
    <property type="entry name" value="Leucine-rich Repeat Variant"/>
    <property type="match status" value="2"/>
</dbReference>
<dbReference type="PANTHER" id="PTHR45976">
    <property type="entry name" value="ARMADILLO SEGMENT POLARITY PROTEIN"/>
    <property type="match status" value="1"/>
</dbReference>